<name>A0A7W9Y5C9_9HYPH</name>
<dbReference type="AlphaFoldDB" id="A0A7W9Y5C9"/>
<evidence type="ECO:0000313" key="4">
    <source>
        <dbReference type="Proteomes" id="UP000547879"/>
    </source>
</evidence>
<evidence type="ECO:0000313" key="3">
    <source>
        <dbReference type="EMBL" id="MBB6161478.1"/>
    </source>
</evidence>
<evidence type="ECO:0000256" key="1">
    <source>
        <dbReference type="SAM" id="Phobius"/>
    </source>
</evidence>
<sequence>MAIFKRFADDRSGNFGMMTAIMMVPLLFAGGSVIDVSTAYTQRTNMQGIADAAALAGGAVYDGTNQAAAIAKAQAFLKGYMDKLPSGATYTVTMTGQNVDVAIQGKSQNSFMQVAGLSSIDVGVTSQSVAPMMPKTVKFTPTKIQGWFWKKVTIRVVRPNTTNEVVVGTVTYQPTTHDNGGQGTWVVDPSGTVDLGKYSKLVLQMDIKEDGCNIGEKATITKDNKVTCSKDTSSQYSKFNNVLRTDNPDTSYYLFVGGKQLPKGVTSPLDDILVCDKTSTHAWEDGGDFARQDFFYTATTTCAPDGQFVRLSK</sequence>
<reference evidence="3 4" key="1">
    <citation type="submission" date="2020-08" db="EMBL/GenBank/DDBJ databases">
        <title>Genomic Encyclopedia of Type Strains, Phase IV (KMG-IV): sequencing the most valuable type-strain genomes for metagenomic binning, comparative biology and taxonomic classification.</title>
        <authorList>
            <person name="Goeker M."/>
        </authorList>
    </citation>
    <scope>NUCLEOTIDE SEQUENCE [LARGE SCALE GENOMIC DNA]</scope>
    <source>
        <strain evidence="3 4">DSM 100734</strain>
    </source>
</reference>
<protein>
    <submittedName>
        <fullName evidence="3">Flp pilus assembly protein TadG</fullName>
    </submittedName>
</protein>
<evidence type="ECO:0000259" key="2">
    <source>
        <dbReference type="Pfam" id="PF13400"/>
    </source>
</evidence>
<dbReference type="Proteomes" id="UP000547879">
    <property type="component" value="Unassembled WGS sequence"/>
</dbReference>
<dbReference type="RefSeq" id="WP_183990587.1">
    <property type="nucleotide sequence ID" value="NZ_BMHW01000001.1"/>
</dbReference>
<dbReference type="EMBL" id="JACHEG010000001">
    <property type="protein sequence ID" value="MBB6161478.1"/>
    <property type="molecule type" value="Genomic_DNA"/>
</dbReference>
<accession>A0A7W9Y5C9</accession>
<keyword evidence="1" id="KW-0812">Transmembrane</keyword>
<dbReference type="Pfam" id="PF13400">
    <property type="entry name" value="Tad"/>
    <property type="match status" value="1"/>
</dbReference>
<gene>
    <name evidence="3" type="ORF">HNQ72_001275</name>
</gene>
<organism evidence="3 4">
    <name type="scientific">Rhizobium wenxiniae</name>
    <dbReference type="NCBI Taxonomy" id="1737357"/>
    <lineage>
        <taxon>Bacteria</taxon>
        <taxon>Pseudomonadati</taxon>
        <taxon>Pseudomonadota</taxon>
        <taxon>Alphaproteobacteria</taxon>
        <taxon>Hyphomicrobiales</taxon>
        <taxon>Rhizobiaceae</taxon>
        <taxon>Rhizobium/Agrobacterium group</taxon>
        <taxon>Rhizobium</taxon>
    </lineage>
</organism>
<proteinExistence type="predicted"/>
<dbReference type="InterPro" id="IPR028087">
    <property type="entry name" value="Tad_N"/>
</dbReference>
<keyword evidence="1" id="KW-0472">Membrane</keyword>
<feature type="domain" description="Putative Flp pilus-assembly TadG-like N-terminal" evidence="2">
    <location>
        <begin position="13"/>
        <end position="59"/>
    </location>
</feature>
<comment type="caution">
    <text evidence="3">The sequence shown here is derived from an EMBL/GenBank/DDBJ whole genome shotgun (WGS) entry which is preliminary data.</text>
</comment>
<keyword evidence="1" id="KW-1133">Transmembrane helix</keyword>
<keyword evidence="4" id="KW-1185">Reference proteome</keyword>
<feature type="transmembrane region" description="Helical" evidence="1">
    <location>
        <begin position="12"/>
        <end position="34"/>
    </location>
</feature>